<protein>
    <submittedName>
        <fullName evidence="1">Uncharacterized protein</fullName>
    </submittedName>
</protein>
<organism evidence="1 2">
    <name type="scientific">Trifolium medium</name>
    <dbReference type="NCBI Taxonomy" id="97028"/>
    <lineage>
        <taxon>Eukaryota</taxon>
        <taxon>Viridiplantae</taxon>
        <taxon>Streptophyta</taxon>
        <taxon>Embryophyta</taxon>
        <taxon>Tracheophyta</taxon>
        <taxon>Spermatophyta</taxon>
        <taxon>Magnoliopsida</taxon>
        <taxon>eudicotyledons</taxon>
        <taxon>Gunneridae</taxon>
        <taxon>Pentapetalae</taxon>
        <taxon>rosids</taxon>
        <taxon>fabids</taxon>
        <taxon>Fabales</taxon>
        <taxon>Fabaceae</taxon>
        <taxon>Papilionoideae</taxon>
        <taxon>50 kb inversion clade</taxon>
        <taxon>NPAAA clade</taxon>
        <taxon>Hologalegina</taxon>
        <taxon>IRL clade</taxon>
        <taxon>Trifolieae</taxon>
        <taxon>Trifolium</taxon>
    </lineage>
</organism>
<sequence length="41" mass="4736">MKLPPRRVWHKSTIQSLPELLNQANQVYGTHSLDPESTEPH</sequence>
<evidence type="ECO:0000313" key="1">
    <source>
        <dbReference type="EMBL" id="MCI32662.1"/>
    </source>
</evidence>
<dbReference type="Proteomes" id="UP000265520">
    <property type="component" value="Unassembled WGS sequence"/>
</dbReference>
<dbReference type="AlphaFoldDB" id="A0A392R967"/>
<dbReference type="EMBL" id="LXQA010197629">
    <property type="protein sequence ID" value="MCI32662.1"/>
    <property type="molecule type" value="Genomic_DNA"/>
</dbReference>
<reference evidence="1 2" key="1">
    <citation type="journal article" date="2018" name="Front. Plant Sci.">
        <title>Red Clover (Trifolium pratense) and Zigzag Clover (T. medium) - A Picture of Genomic Similarities and Differences.</title>
        <authorList>
            <person name="Dluhosova J."/>
            <person name="Istvanek J."/>
            <person name="Nedelnik J."/>
            <person name="Repkova J."/>
        </authorList>
    </citation>
    <scope>NUCLEOTIDE SEQUENCE [LARGE SCALE GENOMIC DNA]</scope>
    <source>
        <strain evidence="2">cv. 10/8</strain>
        <tissue evidence="1">Leaf</tissue>
    </source>
</reference>
<keyword evidence="2" id="KW-1185">Reference proteome</keyword>
<comment type="caution">
    <text evidence="1">The sequence shown here is derived from an EMBL/GenBank/DDBJ whole genome shotgun (WGS) entry which is preliminary data.</text>
</comment>
<feature type="non-terminal residue" evidence="1">
    <location>
        <position position="41"/>
    </location>
</feature>
<name>A0A392R967_9FABA</name>
<proteinExistence type="predicted"/>
<evidence type="ECO:0000313" key="2">
    <source>
        <dbReference type="Proteomes" id="UP000265520"/>
    </source>
</evidence>
<accession>A0A392R967</accession>